<dbReference type="PANTHER" id="PTHR40040:SF1">
    <property type="entry name" value="MEMBRANE PROTEIN"/>
    <property type="match status" value="1"/>
</dbReference>
<evidence type="ECO:0000256" key="2">
    <source>
        <dbReference type="SAM" id="Phobius"/>
    </source>
</evidence>
<proteinExistence type="predicted"/>
<keyword evidence="2" id="KW-1133">Transmembrane helix</keyword>
<feature type="compositionally biased region" description="Basic and acidic residues" evidence="1">
    <location>
        <begin position="13"/>
        <end position="24"/>
    </location>
</feature>
<dbReference type="Proteomes" id="UP001595989">
    <property type="component" value="Unassembled WGS sequence"/>
</dbReference>
<dbReference type="EMBL" id="JBHSFU010000006">
    <property type="protein sequence ID" value="MFC4558831.1"/>
    <property type="molecule type" value="Genomic_DNA"/>
</dbReference>
<accession>A0ABV9DKY1</accession>
<evidence type="ECO:0000256" key="1">
    <source>
        <dbReference type="SAM" id="MobiDB-lite"/>
    </source>
</evidence>
<dbReference type="RefSeq" id="WP_390296072.1">
    <property type="nucleotide sequence ID" value="NZ_JBHSFU010000006.1"/>
</dbReference>
<feature type="region of interest" description="Disordered" evidence="1">
    <location>
        <begin position="1"/>
        <end position="57"/>
    </location>
</feature>
<feature type="region of interest" description="Disordered" evidence="1">
    <location>
        <begin position="66"/>
        <end position="85"/>
    </location>
</feature>
<name>A0ABV9DKY1_9BACI</name>
<protein>
    <recommendedName>
        <fullName evidence="5">DUF4190 domain-containing protein</fullName>
    </recommendedName>
</protein>
<sequence length="152" mass="16155">MDEGQRIKNGISAKEDEAYREKQANHGNQAEGLDTQDIASTNLNGTQPVIDGTGDGRDEEFAAEMTADEAVDGPLERERNSEESGTQVNSAFGWIALSLSVISFFVWPIILGGAGIILGFVSKRRGSDTLGNVAIAAGAISILITLFILPFV</sequence>
<dbReference type="PANTHER" id="PTHR40040">
    <property type="entry name" value="SMALL HYDROPHOBIC PROTEIN-RELATED"/>
    <property type="match status" value="1"/>
</dbReference>
<keyword evidence="2" id="KW-0812">Transmembrane</keyword>
<reference evidence="4" key="1">
    <citation type="journal article" date="2019" name="Int. J. Syst. Evol. Microbiol.">
        <title>The Global Catalogue of Microorganisms (GCM) 10K type strain sequencing project: providing services to taxonomists for standard genome sequencing and annotation.</title>
        <authorList>
            <consortium name="The Broad Institute Genomics Platform"/>
            <consortium name="The Broad Institute Genome Sequencing Center for Infectious Disease"/>
            <person name="Wu L."/>
            <person name="Ma J."/>
        </authorList>
    </citation>
    <scope>NUCLEOTIDE SEQUENCE [LARGE SCALE GENOMIC DNA]</scope>
    <source>
        <strain evidence="4">CGMCC 4.7426</strain>
    </source>
</reference>
<dbReference type="InterPro" id="IPR055338">
    <property type="entry name" value="YqfX-like"/>
</dbReference>
<feature type="compositionally biased region" description="Polar residues" evidence="1">
    <location>
        <begin position="37"/>
        <end position="47"/>
    </location>
</feature>
<gene>
    <name evidence="3" type="ORF">ACFO3D_11505</name>
</gene>
<comment type="caution">
    <text evidence="3">The sequence shown here is derived from an EMBL/GenBank/DDBJ whole genome shotgun (WGS) entry which is preliminary data.</text>
</comment>
<feature type="transmembrane region" description="Helical" evidence="2">
    <location>
        <begin position="91"/>
        <end position="121"/>
    </location>
</feature>
<evidence type="ECO:0008006" key="5">
    <source>
        <dbReference type="Google" id="ProtNLM"/>
    </source>
</evidence>
<organism evidence="3 4">
    <name type="scientific">Virgibacillus kekensis</name>
    <dbReference type="NCBI Taxonomy" id="202261"/>
    <lineage>
        <taxon>Bacteria</taxon>
        <taxon>Bacillati</taxon>
        <taxon>Bacillota</taxon>
        <taxon>Bacilli</taxon>
        <taxon>Bacillales</taxon>
        <taxon>Bacillaceae</taxon>
        <taxon>Virgibacillus</taxon>
    </lineage>
</organism>
<evidence type="ECO:0000313" key="4">
    <source>
        <dbReference type="Proteomes" id="UP001595989"/>
    </source>
</evidence>
<keyword evidence="4" id="KW-1185">Reference proteome</keyword>
<feature type="transmembrane region" description="Helical" evidence="2">
    <location>
        <begin position="133"/>
        <end position="151"/>
    </location>
</feature>
<keyword evidence="2" id="KW-0472">Membrane</keyword>
<evidence type="ECO:0000313" key="3">
    <source>
        <dbReference type="EMBL" id="MFC4558831.1"/>
    </source>
</evidence>